<dbReference type="PANTHER" id="PTHR11088">
    <property type="entry name" value="TRNA DIMETHYLALLYLTRANSFERASE"/>
    <property type="match status" value="1"/>
</dbReference>
<feature type="binding site" evidence="10">
    <location>
        <begin position="15"/>
        <end position="20"/>
    </location>
    <ligand>
        <name>substrate</name>
    </ligand>
</feature>
<dbReference type="AlphaFoldDB" id="A0A1G2Q9H4"/>
<comment type="function">
    <text evidence="2 10 12">Catalyzes the transfer of a dimethylallyl group onto the adenine at position 37 in tRNAs that read codons beginning with uridine, leading to the formation of N6-(dimethylallyl)adenosine (i(6)A).</text>
</comment>
<evidence type="ECO:0000256" key="13">
    <source>
        <dbReference type="RuleBase" id="RU003785"/>
    </source>
</evidence>
<evidence type="ECO:0000256" key="11">
    <source>
        <dbReference type="RuleBase" id="RU003783"/>
    </source>
</evidence>
<comment type="caution">
    <text evidence="14">The sequence shown here is derived from an EMBL/GenBank/DDBJ whole genome shotgun (WGS) entry which is preliminary data.</text>
</comment>
<sequence>MANKGKKLIVIVGPTASGKSDLAVAIAKRFGGEVVSADSRQVYRGLDIGSGKITKREMRGVPHYLLGVASPKRTFTVAQYQKLATRATEQIWQRGKVAILVGGTGFYIQAVVDGLILPAVLPNQELRKKLNIKTPAELFKLLKKLDPKRAGEIDRHNPRRLIRAIEIAQALGRVPGLQVKPLGAKILMIGLNPNLADLKKKINVRLAKRLKQGMLAEVKKLRASGLSWHKLEDFGLEYRYLAQYLQGKISRPEMIEKLEREIYHYAKRQFTWFKRDKRIIWSINKKN</sequence>
<dbReference type="InterPro" id="IPR027417">
    <property type="entry name" value="P-loop_NTPase"/>
</dbReference>
<dbReference type="EC" id="2.5.1.75" evidence="10"/>
<dbReference type="PANTHER" id="PTHR11088:SF60">
    <property type="entry name" value="TRNA DIMETHYLALLYLTRANSFERASE"/>
    <property type="match status" value="1"/>
</dbReference>
<feature type="binding site" evidence="10">
    <location>
        <begin position="13"/>
        <end position="20"/>
    </location>
    <ligand>
        <name>ATP</name>
        <dbReference type="ChEBI" id="CHEBI:30616"/>
    </ligand>
</feature>
<proteinExistence type="inferred from homology"/>
<accession>A0A1G2Q9H4</accession>
<feature type="site" description="Interaction with substrate tRNA" evidence="10">
    <location>
        <position position="127"/>
    </location>
</feature>
<dbReference type="HAMAP" id="MF_00185">
    <property type="entry name" value="IPP_trans"/>
    <property type="match status" value="1"/>
</dbReference>
<dbReference type="SUPFAM" id="SSF52540">
    <property type="entry name" value="P-loop containing nucleoside triphosphate hydrolases"/>
    <property type="match status" value="1"/>
</dbReference>
<keyword evidence="5 10" id="KW-0819">tRNA processing</keyword>
<name>A0A1G2Q9H4_9BACT</name>
<comment type="caution">
    <text evidence="10">Lacks conserved residue(s) required for the propagation of feature annotation.</text>
</comment>
<evidence type="ECO:0000256" key="10">
    <source>
        <dbReference type="HAMAP-Rule" id="MF_00185"/>
    </source>
</evidence>
<evidence type="ECO:0000256" key="5">
    <source>
        <dbReference type="ARBA" id="ARBA00022694"/>
    </source>
</evidence>
<comment type="subunit">
    <text evidence="10">Monomer.</text>
</comment>
<dbReference type="InterPro" id="IPR018022">
    <property type="entry name" value="IPT"/>
</dbReference>
<dbReference type="GO" id="GO:0006400">
    <property type="term" value="P:tRNA modification"/>
    <property type="evidence" value="ECO:0007669"/>
    <property type="project" value="TreeGrafter"/>
</dbReference>
<evidence type="ECO:0000256" key="1">
    <source>
        <dbReference type="ARBA" id="ARBA00001946"/>
    </source>
</evidence>
<dbReference type="Proteomes" id="UP000176494">
    <property type="component" value="Unassembled WGS sequence"/>
</dbReference>
<keyword evidence="6 10" id="KW-0547">Nucleotide-binding</keyword>
<evidence type="ECO:0000313" key="14">
    <source>
        <dbReference type="EMBL" id="OHA57184.1"/>
    </source>
</evidence>
<evidence type="ECO:0000313" key="15">
    <source>
        <dbReference type="Proteomes" id="UP000176494"/>
    </source>
</evidence>
<evidence type="ECO:0000256" key="3">
    <source>
        <dbReference type="ARBA" id="ARBA00005842"/>
    </source>
</evidence>
<keyword evidence="4 10" id="KW-0808">Transferase</keyword>
<organism evidence="14 15">
    <name type="scientific">Candidatus Vogelbacteria bacterium GWA1_51_14</name>
    <dbReference type="NCBI Taxonomy" id="1802435"/>
    <lineage>
        <taxon>Bacteria</taxon>
        <taxon>Candidatus Vogeliibacteriota</taxon>
    </lineage>
</organism>
<dbReference type="NCBIfam" id="TIGR00174">
    <property type="entry name" value="miaA"/>
    <property type="match status" value="1"/>
</dbReference>
<keyword evidence="8 10" id="KW-0460">Magnesium</keyword>
<reference evidence="14 15" key="1">
    <citation type="journal article" date="2016" name="Nat. Commun.">
        <title>Thousands of microbial genomes shed light on interconnected biogeochemical processes in an aquifer system.</title>
        <authorList>
            <person name="Anantharaman K."/>
            <person name="Brown C.T."/>
            <person name="Hug L.A."/>
            <person name="Sharon I."/>
            <person name="Castelle C.J."/>
            <person name="Probst A.J."/>
            <person name="Thomas B.C."/>
            <person name="Singh A."/>
            <person name="Wilkins M.J."/>
            <person name="Karaoz U."/>
            <person name="Brodie E.L."/>
            <person name="Williams K.H."/>
            <person name="Hubbard S.S."/>
            <person name="Banfield J.F."/>
        </authorList>
    </citation>
    <scope>NUCLEOTIDE SEQUENCE [LARGE SCALE GENOMIC DNA]</scope>
</reference>
<comment type="cofactor">
    <cofactor evidence="1 10">
        <name>Mg(2+)</name>
        <dbReference type="ChEBI" id="CHEBI:18420"/>
    </cofactor>
</comment>
<protein>
    <recommendedName>
        <fullName evidence="10">tRNA dimethylallyltransferase</fullName>
        <ecNumber evidence="10">2.5.1.75</ecNumber>
    </recommendedName>
    <alternativeName>
        <fullName evidence="10">Dimethylallyl diphosphate:tRNA dimethylallyltransferase</fullName>
        <shortName evidence="10">DMAPP:tRNA dimethylallyltransferase</shortName>
        <shortName evidence="10">DMATase</shortName>
    </alternativeName>
    <alternativeName>
        <fullName evidence="10">Isopentenyl-diphosphate:tRNA isopentenyltransferase</fullName>
        <shortName evidence="10">IPP transferase</shortName>
        <shortName evidence="10">IPPT</shortName>
        <shortName evidence="10">IPTase</shortName>
    </alternativeName>
</protein>
<feature type="site" description="Interaction with substrate tRNA" evidence="10">
    <location>
        <position position="104"/>
    </location>
</feature>
<dbReference type="InterPro" id="IPR039657">
    <property type="entry name" value="Dimethylallyltransferase"/>
</dbReference>
<dbReference type="EMBL" id="MHTG01000019">
    <property type="protein sequence ID" value="OHA57184.1"/>
    <property type="molecule type" value="Genomic_DNA"/>
</dbReference>
<dbReference type="Pfam" id="PF01715">
    <property type="entry name" value="IPPT"/>
    <property type="match status" value="1"/>
</dbReference>
<comment type="catalytic activity">
    <reaction evidence="9 10 11">
        <text>adenosine(37) in tRNA + dimethylallyl diphosphate = N(6)-dimethylallyladenosine(37) in tRNA + diphosphate</text>
        <dbReference type="Rhea" id="RHEA:26482"/>
        <dbReference type="Rhea" id="RHEA-COMP:10162"/>
        <dbReference type="Rhea" id="RHEA-COMP:10375"/>
        <dbReference type="ChEBI" id="CHEBI:33019"/>
        <dbReference type="ChEBI" id="CHEBI:57623"/>
        <dbReference type="ChEBI" id="CHEBI:74411"/>
        <dbReference type="ChEBI" id="CHEBI:74415"/>
        <dbReference type="EC" id="2.5.1.75"/>
    </reaction>
</comment>
<evidence type="ECO:0000256" key="12">
    <source>
        <dbReference type="RuleBase" id="RU003784"/>
    </source>
</evidence>
<evidence type="ECO:0000256" key="6">
    <source>
        <dbReference type="ARBA" id="ARBA00022741"/>
    </source>
</evidence>
<dbReference type="Gene3D" id="1.10.20.140">
    <property type="match status" value="1"/>
</dbReference>
<evidence type="ECO:0000256" key="4">
    <source>
        <dbReference type="ARBA" id="ARBA00022679"/>
    </source>
</evidence>
<evidence type="ECO:0000256" key="8">
    <source>
        <dbReference type="ARBA" id="ARBA00022842"/>
    </source>
</evidence>
<dbReference type="STRING" id="1802435.A2114_00010"/>
<dbReference type="GO" id="GO:0005524">
    <property type="term" value="F:ATP binding"/>
    <property type="evidence" value="ECO:0007669"/>
    <property type="project" value="UniProtKB-UniRule"/>
</dbReference>
<gene>
    <name evidence="10" type="primary">miaA</name>
    <name evidence="14" type="ORF">A2114_00010</name>
</gene>
<comment type="similarity">
    <text evidence="3 10 13">Belongs to the IPP transferase family.</text>
</comment>
<evidence type="ECO:0000256" key="7">
    <source>
        <dbReference type="ARBA" id="ARBA00022840"/>
    </source>
</evidence>
<dbReference type="GO" id="GO:0052381">
    <property type="term" value="F:tRNA dimethylallyltransferase activity"/>
    <property type="evidence" value="ECO:0007669"/>
    <property type="project" value="UniProtKB-UniRule"/>
</dbReference>
<dbReference type="Gene3D" id="3.40.50.300">
    <property type="entry name" value="P-loop containing nucleotide triphosphate hydrolases"/>
    <property type="match status" value="1"/>
</dbReference>
<keyword evidence="7 10" id="KW-0067">ATP-binding</keyword>
<evidence type="ECO:0000256" key="2">
    <source>
        <dbReference type="ARBA" id="ARBA00003213"/>
    </source>
</evidence>
<feature type="region of interest" description="Interaction with substrate tRNA" evidence="10">
    <location>
        <begin position="38"/>
        <end position="41"/>
    </location>
</feature>
<evidence type="ECO:0000256" key="9">
    <source>
        <dbReference type="ARBA" id="ARBA00049563"/>
    </source>
</evidence>